<dbReference type="GO" id="GO:0009507">
    <property type="term" value="C:chloroplast"/>
    <property type="evidence" value="ECO:0007669"/>
    <property type="project" value="TreeGrafter"/>
</dbReference>
<dbReference type="Proteomes" id="UP000228380">
    <property type="component" value="Chromosome 4"/>
</dbReference>
<dbReference type="OrthoDB" id="201635at2759"/>
<dbReference type="GO" id="GO:0042803">
    <property type="term" value="F:protein homodimerization activity"/>
    <property type="evidence" value="ECO:0007669"/>
    <property type="project" value="InterPro"/>
</dbReference>
<dbReference type="Pfam" id="PF01025">
    <property type="entry name" value="GrpE"/>
    <property type="match status" value="1"/>
</dbReference>
<reference evidence="4" key="1">
    <citation type="journal article" date="2019" name="Nat. Commun.">
        <title>Genome-wide association mapping of date palm fruit traits.</title>
        <authorList>
            <person name="Hazzouri K.M."/>
            <person name="Gros-Balthazard M."/>
            <person name="Flowers J.M."/>
            <person name="Copetti D."/>
            <person name="Lemansour A."/>
            <person name="Lebrun M."/>
            <person name="Masmoudi K."/>
            <person name="Ferrand S."/>
            <person name="Dhar M.I."/>
            <person name="Fresquez Z.A."/>
            <person name="Rosas U."/>
            <person name="Zhang J."/>
            <person name="Talag J."/>
            <person name="Lee S."/>
            <person name="Kudrna D."/>
            <person name="Powell R.F."/>
            <person name="Leitch I.J."/>
            <person name="Krueger R.R."/>
            <person name="Wing R.A."/>
            <person name="Amiri K.M.A."/>
            <person name="Purugganan M.D."/>
        </authorList>
    </citation>
    <scope>NUCLEOTIDE SEQUENCE [LARGE SCALE GENOMIC DNA]</scope>
    <source>
        <strain evidence="4">cv. Khalas</strain>
    </source>
</reference>
<evidence type="ECO:0000256" key="2">
    <source>
        <dbReference type="ARBA" id="ARBA00023186"/>
    </source>
</evidence>
<dbReference type="InterPro" id="IPR013805">
    <property type="entry name" value="GrpE_CC"/>
</dbReference>
<keyword evidence="4" id="KW-1185">Reference proteome</keyword>
<reference evidence="5" key="2">
    <citation type="submission" date="2025-08" db="UniProtKB">
        <authorList>
            <consortium name="RefSeq"/>
        </authorList>
    </citation>
    <scope>IDENTIFICATION</scope>
    <source>
        <tissue evidence="5">Young leaves</tissue>
    </source>
</reference>
<dbReference type="GO" id="GO:0006457">
    <property type="term" value="P:protein folding"/>
    <property type="evidence" value="ECO:0007669"/>
    <property type="project" value="InterPro"/>
</dbReference>
<dbReference type="Gene3D" id="3.90.20.20">
    <property type="match status" value="1"/>
</dbReference>
<proteinExistence type="inferred from homology"/>
<gene>
    <name evidence="5" type="primary">LOC103716839</name>
</gene>
<protein>
    <submittedName>
        <fullName evidence="5">Protein GrpE-like</fullName>
    </submittedName>
</protein>
<dbReference type="GeneID" id="103716839"/>
<dbReference type="SUPFAM" id="SSF58014">
    <property type="entry name" value="Coiled-coil domain of nucleotide exchange factor GrpE"/>
    <property type="match status" value="1"/>
</dbReference>
<organism evidence="4 5">
    <name type="scientific">Phoenix dactylifera</name>
    <name type="common">Date palm</name>
    <dbReference type="NCBI Taxonomy" id="42345"/>
    <lineage>
        <taxon>Eukaryota</taxon>
        <taxon>Viridiplantae</taxon>
        <taxon>Streptophyta</taxon>
        <taxon>Embryophyta</taxon>
        <taxon>Tracheophyta</taxon>
        <taxon>Spermatophyta</taxon>
        <taxon>Magnoliopsida</taxon>
        <taxon>Liliopsida</taxon>
        <taxon>Arecaceae</taxon>
        <taxon>Coryphoideae</taxon>
        <taxon>Phoeniceae</taxon>
        <taxon>Phoenix</taxon>
    </lineage>
</organism>
<dbReference type="PANTHER" id="PTHR21237">
    <property type="entry name" value="GRPE PROTEIN"/>
    <property type="match status" value="1"/>
</dbReference>
<dbReference type="GO" id="GO:0051087">
    <property type="term" value="F:protein-folding chaperone binding"/>
    <property type="evidence" value="ECO:0007669"/>
    <property type="project" value="InterPro"/>
</dbReference>
<evidence type="ECO:0000313" key="4">
    <source>
        <dbReference type="Proteomes" id="UP000228380"/>
    </source>
</evidence>
<dbReference type="RefSeq" id="XP_038982190.1">
    <property type="nucleotide sequence ID" value="XM_039126262.1"/>
</dbReference>
<evidence type="ECO:0000256" key="1">
    <source>
        <dbReference type="ARBA" id="ARBA00009054"/>
    </source>
</evidence>
<dbReference type="InterPro" id="IPR000740">
    <property type="entry name" value="GrpE"/>
</dbReference>
<dbReference type="AlphaFoldDB" id="A0A8B9A6B6"/>
<sequence>MPSETFLIAVSGILFTSIMESSQSKAVFQVQAYKIPPDLNDYTRLRTSRSMASSLATKDATLSEEDHILRIIVDFDNFRKRTEKEGLSLMTKAQGQVIESLLPVLDNFERDKTQIKVETGRRKKVHNSYQSIYEQFLEILSSLGVERVETVGNPFDPLDFENKMKFSKLAMEIQ</sequence>
<keyword evidence="2" id="KW-0143">Chaperone</keyword>
<dbReference type="KEGG" id="pda:103716839"/>
<accession>A0A8B9A6B6</accession>
<dbReference type="PRINTS" id="PR00773">
    <property type="entry name" value="GRPEPROTEIN"/>
</dbReference>
<comment type="similarity">
    <text evidence="1 3">Belongs to the GrpE family.</text>
</comment>
<dbReference type="PANTHER" id="PTHR21237:SF27">
    <property type="entry name" value="GRPE PROTEIN HOMOLOG"/>
    <property type="match status" value="1"/>
</dbReference>
<name>A0A8B9A6B6_PHODC</name>
<evidence type="ECO:0000256" key="3">
    <source>
        <dbReference type="RuleBase" id="RU004478"/>
    </source>
</evidence>
<dbReference type="GO" id="GO:0000774">
    <property type="term" value="F:adenyl-nucleotide exchange factor activity"/>
    <property type="evidence" value="ECO:0007669"/>
    <property type="project" value="InterPro"/>
</dbReference>
<dbReference type="GO" id="GO:0051082">
    <property type="term" value="F:unfolded protein binding"/>
    <property type="evidence" value="ECO:0007669"/>
    <property type="project" value="TreeGrafter"/>
</dbReference>
<evidence type="ECO:0000313" key="5">
    <source>
        <dbReference type="RefSeq" id="XP_038982190.1"/>
    </source>
</evidence>